<dbReference type="RefSeq" id="WP_127047688.1">
    <property type="nucleotide sequence ID" value="NZ_RZGZ01000002.1"/>
</dbReference>
<keyword evidence="1" id="KW-0238">DNA-binding</keyword>
<dbReference type="EMBL" id="RZGZ01000002">
    <property type="protein sequence ID" value="RUR00835.1"/>
    <property type="molecule type" value="Genomic_DNA"/>
</dbReference>
<evidence type="ECO:0000313" key="3">
    <source>
        <dbReference type="EMBL" id="RUR00835.1"/>
    </source>
</evidence>
<evidence type="ECO:0000256" key="1">
    <source>
        <dbReference type="ARBA" id="ARBA00023125"/>
    </source>
</evidence>
<dbReference type="Gene3D" id="1.10.1660.10">
    <property type="match status" value="1"/>
</dbReference>
<reference evidence="3 4" key="1">
    <citation type="submission" date="2018-12" db="EMBL/GenBank/DDBJ databases">
        <authorList>
            <person name="Li F."/>
        </authorList>
    </citation>
    <scope>NUCLEOTIDE SEQUENCE [LARGE SCALE GENOMIC DNA]</scope>
    <source>
        <strain evidence="3 4">EGI 6500705</strain>
    </source>
</reference>
<dbReference type="PANTHER" id="PTHR30204">
    <property type="entry name" value="REDOX-CYCLING DRUG-SENSING TRANSCRIPTIONAL ACTIVATOR SOXR"/>
    <property type="match status" value="1"/>
</dbReference>
<gene>
    <name evidence="3" type="ORF">ELQ94_04595</name>
</gene>
<dbReference type="GO" id="GO:0003677">
    <property type="term" value="F:DNA binding"/>
    <property type="evidence" value="ECO:0007669"/>
    <property type="project" value="UniProtKB-KW"/>
</dbReference>
<organism evidence="3 4">
    <name type="scientific">Labedella endophytica</name>
    <dbReference type="NCBI Taxonomy" id="1523160"/>
    <lineage>
        <taxon>Bacteria</taxon>
        <taxon>Bacillati</taxon>
        <taxon>Actinomycetota</taxon>
        <taxon>Actinomycetes</taxon>
        <taxon>Micrococcales</taxon>
        <taxon>Microbacteriaceae</taxon>
        <taxon>Labedella</taxon>
    </lineage>
</organism>
<feature type="domain" description="HTH merR-type" evidence="2">
    <location>
        <begin position="39"/>
        <end position="91"/>
    </location>
</feature>
<dbReference type="AlphaFoldDB" id="A0A3S0XZU3"/>
<sequence>MPARAARTPAPASSEALLSIGQVLARLAGEFPELTNSKLRFLEEQGLVFPSRTRSGYRKFSMADVERVRVVLSMQRDHYLPLKVIRSYLSDLDAGKDPAIPGAGAGESVQSIIPAARRLGREDVIAEAGATPHLFGDAISASLITPSDSYTEDTVQVLRALVELQRSGIEPRHLRGFRAAAERELALIESALMPISKRGDAASRAKAQEISGEIAGHFETVRGSLIRQALGRFSG</sequence>
<dbReference type="SUPFAM" id="SSF46955">
    <property type="entry name" value="Putative DNA-binding domain"/>
    <property type="match status" value="1"/>
</dbReference>
<proteinExistence type="predicted"/>
<dbReference type="InterPro" id="IPR009061">
    <property type="entry name" value="DNA-bd_dom_put_sf"/>
</dbReference>
<dbReference type="PANTHER" id="PTHR30204:SF89">
    <property type="entry name" value="HTH MERR-TYPE DOMAIN-CONTAINING PROTEIN"/>
    <property type="match status" value="1"/>
</dbReference>
<dbReference type="GO" id="GO:0003700">
    <property type="term" value="F:DNA-binding transcription factor activity"/>
    <property type="evidence" value="ECO:0007669"/>
    <property type="project" value="InterPro"/>
</dbReference>
<dbReference type="Pfam" id="PF13411">
    <property type="entry name" value="MerR_1"/>
    <property type="match status" value="1"/>
</dbReference>
<comment type="caution">
    <text evidence="3">The sequence shown here is derived from an EMBL/GenBank/DDBJ whole genome shotgun (WGS) entry which is preliminary data.</text>
</comment>
<evidence type="ECO:0000259" key="2">
    <source>
        <dbReference type="PROSITE" id="PS50937"/>
    </source>
</evidence>
<dbReference type="OrthoDB" id="3191171at2"/>
<dbReference type="CDD" id="cd00592">
    <property type="entry name" value="HTH_MerR-like"/>
    <property type="match status" value="1"/>
</dbReference>
<dbReference type="Proteomes" id="UP000274909">
    <property type="component" value="Unassembled WGS sequence"/>
</dbReference>
<dbReference type="SMART" id="SM00422">
    <property type="entry name" value="HTH_MERR"/>
    <property type="match status" value="1"/>
</dbReference>
<dbReference type="InterPro" id="IPR000551">
    <property type="entry name" value="MerR-type_HTH_dom"/>
</dbReference>
<keyword evidence="4" id="KW-1185">Reference proteome</keyword>
<accession>A0A3S0XZU3</accession>
<dbReference type="PROSITE" id="PS50937">
    <property type="entry name" value="HTH_MERR_2"/>
    <property type="match status" value="1"/>
</dbReference>
<protein>
    <submittedName>
        <fullName evidence="3">MerR family transcriptional regulator</fullName>
    </submittedName>
</protein>
<name>A0A3S0XZU3_9MICO</name>
<evidence type="ECO:0000313" key="4">
    <source>
        <dbReference type="Proteomes" id="UP000274909"/>
    </source>
</evidence>
<dbReference type="InterPro" id="IPR047057">
    <property type="entry name" value="MerR_fam"/>
</dbReference>